<dbReference type="AlphaFoldDB" id="A0A9N8PYT4"/>
<protein>
    <submittedName>
        <fullName evidence="2">Uncharacterized protein</fullName>
    </submittedName>
</protein>
<accession>A0A9N8PYT4</accession>
<organism evidence="2 3">
    <name type="scientific">Chrysodeixis includens</name>
    <name type="common">Soybean looper</name>
    <name type="synonym">Pseudoplusia includens</name>
    <dbReference type="NCBI Taxonomy" id="689277"/>
    <lineage>
        <taxon>Eukaryota</taxon>
        <taxon>Metazoa</taxon>
        <taxon>Ecdysozoa</taxon>
        <taxon>Arthropoda</taxon>
        <taxon>Hexapoda</taxon>
        <taxon>Insecta</taxon>
        <taxon>Pterygota</taxon>
        <taxon>Neoptera</taxon>
        <taxon>Endopterygota</taxon>
        <taxon>Lepidoptera</taxon>
        <taxon>Glossata</taxon>
        <taxon>Ditrysia</taxon>
        <taxon>Noctuoidea</taxon>
        <taxon>Noctuidae</taxon>
        <taxon>Plusiinae</taxon>
        <taxon>Chrysodeixis</taxon>
    </lineage>
</organism>
<sequence length="138" mass="15780">MISQGVRCREFSRQHRDPLQLVPLDTRWRCLIAITSTIATVVYNPLHASLDASSLKTRLHPFYTAVYLCKESKWRVPHKSFKYSVSAPLQPGRERGRGDDARAPARPHPRGNQLLCALELVEVKYVFRLPLSTAQLTR</sequence>
<keyword evidence="3" id="KW-1185">Reference proteome</keyword>
<reference evidence="2" key="1">
    <citation type="submission" date="2021-12" db="EMBL/GenBank/DDBJ databases">
        <authorList>
            <person name="King R."/>
        </authorList>
    </citation>
    <scope>NUCLEOTIDE SEQUENCE</scope>
</reference>
<feature type="compositionally biased region" description="Basic and acidic residues" evidence="1">
    <location>
        <begin position="92"/>
        <end position="103"/>
    </location>
</feature>
<evidence type="ECO:0000313" key="3">
    <source>
        <dbReference type="Proteomes" id="UP001154114"/>
    </source>
</evidence>
<dbReference type="Proteomes" id="UP001154114">
    <property type="component" value="Chromosome 4"/>
</dbReference>
<name>A0A9N8PYT4_CHRIL</name>
<evidence type="ECO:0000256" key="1">
    <source>
        <dbReference type="SAM" id="MobiDB-lite"/>
    </source>
</evidence>
<proteinExistence type="predicted"/>
<gene>
    <name evidence="2" type="ORF">CINC_LOCUS10385</name>
</gene>
<feature type="region of interest" description="Disordered" evidence="1">
    <location>
        <begin position="87"/>
        <end position="108"/>
    </location>
</feature>
<dbReference type="EMBL" id="LR824007">
    <property type="protein sequence ID" value="CAD0196090.1"/>
    <property type="molecule type" value="Genomic_DNA"/>
</dbReference>
<evidence type="ECO:0000313" key="2">
    <source>
        <dbReference type="EMBL" id="CAD0196090.1"/>
    </source>
</evidence>